<dbReference type="Proteomes" id="UP000068382">
    <property type="component" value="Unassembled WGS sequence"/>
</dbReference>
<dbReference type="AlphaFoldDB" id="A0A132C179"/>
<organism evidence="6 7">
    <name type="scientific">Tritonibacter horizontis</name>
    <dbReference type="NCBI Taxonomy" id="1768241"/>
    <lineage>
        <taxon>Bacteria</taxon>
        <taxon>Pseudomonadati</taxon>
        <taxon>Pseudomonadota</taxon>
        <taxon>Alphaproteobacteria</taxon>
        <taxon>Rhodobacterales</taxon>
        <taxon>Paracoccaceae</taxon>
        <taxon>Tritonibacter</taxon>
    </lineage>
</organism>
<keyword evidence="3 5" id="KW-1133">Transmembrane helix</keyword>
<dbReference type="Pfam" id="PF01124">
    <property type="entry name" value="MAPEG"/>
    <property type="match status" value="1"/>
</dbReference>
<evidence type="ECO:0000313" key="7">
    <source>
        <dbReference type="Proteomes" id="UP000068382"/>
    </source>
</evidence>
<reference evidence="6 7" key="1">
    <citation type="submission" date="2015-12" db="EMBL/GenBank/DDBJ databases">
        <title>Genome sequence of the marine Rhodobacteraceae strain O3.65, Candidatus Tritonibacter horizontis.</title>
        <authorList>
            <person name="Poehlein A."/>
            <person name="Giebel H.A."/>
            <person name="Voget S."/>
            <person name="Brinkhoff T."/>
        </authorList>
    </citation>
    <scope>NUCLEOTIDE SEQUENCE [LARGE SCALE GENOMIC DNA]</scope>
    <source>
        <strain evidence="6 7">O3.65</strain>
    </source>
</reference>
<evidence type="ECO:0000256" key="5">
    <source>
        <dbReference type="SAM" id="Phobius"/>
    </source>
</evidence>
<keyword evidence="4 5" id="KW-0472">Membrane</keyword>
<feature type="transmembrane region" description="Helical" evidence="5">
    <location>
        <begin position="94"/>
        <end position="112"/>
    </location>
</feature>
<proteinExistence type="predicted"/>
<protein>
    <submittedName>
        <fullName evidence="6">MAPEG family protein</fullName>
    </submittedName>
</protein>
<dbReference type="InterPro" id="IPR023352">
    <property type="entry name" value="MAPEG-like_dom_sf"/>
</dbReference>
<name>A0A132C179_9RHOB</name>
<gene>
    <name evidence="6" type="ORF">TRIHO_06770</name>
</gene>
<keyword evidence="2 5" id="KW-0812">Transmembrane</keyword>
<accession>A0A132C179</accession>
<evidence type="ECO:0000256" key="1">
    <source>
        <dbReference type="ARBA" id="ARBA00004370"/>
    </source>
</evidence>
<dbReference type="PANTHER" id="PTHR35371">
    <property type="entry name" value="INNER MEMBRANE PROTEIN"/>
    <property type="match status" value="1"/>
</dbReference>
<dbReference type="PATRIC" id="fig|1768241.3.peg.696"/>
<evidence type="ECO:0000313" key="6">
    <source>
        <dbReference type="EMBL" id="KUP94358.1"/>
    </source>
</evidence>
<evidence type="ECO:0000256" key="2">
    <source>
        <dbReference type="ARBA" id="ARBA00022692"/>
    </source>
</evidence>
<feature type="transmembrane region" description="Helical" evidence="5">
    <location>
        <begin position="65"/>
        <end position="82"/>
    </location>
</feature>
<dbReference type="OrthoDB" id="7743618at2"/>
<dbReference type="RefSeq" id="WP_068240422.1">
    <property type="nucleotide sequence ID" value="NZ_LPUY01000017.1"/>
</dbReference>
<dbReference type="GO" id="GO:0016020">
    <property type="term" value="C:membrane"/>
    <property type="evidence" value="ECO:0007669"/>
    <property type="project" value="UniProtKB-SubCell"/>
</dbReference>
<dbReference type="EMBL" id="LPUY01000017">
    <property type="protein sequence ID" value="KUP94358.1"/>
    <property type="molecule type" value="Genomic_DNA"/>
</dbReference>
<evidence type="ECO:0000256" key="4">
    <source>
        <dbReference type="ARBA" id="ARBA00023136"/>
    </source>
</evidence>
<evidence type="ECO:0000256" key="3">
    <source>
        <dbReference type="ARBA" id="ARBA00022989"/>
    </source>
</evidence>
<comment type="subcellular location">
    <subcellularLocation>
        <location evidence="1">Membrane</location>
    </subcellularLocation>
</comment>
<dbReference type="SUPFAM" id="SSF161084">
    <property type="entry name" value="MAPEG domain-like"/>
    <property type="match status" value="1"/>
</dbReference>
<dbReference type="Gene3D" id="1.20.120.550">
    <property type="entry name" value="Membrane associated eicosanoid/glutathione metabolism-like domain"/>
    <property type="match status" value="1"/>
</dbReference>
<feature type="transmembrane region" description="Helical" evidence="5">
    <location>
        <begin position="118"/>
        <end position="135"/>
    </location>
</feature>
<keyword evidence="7" id="KW-1185">Reference proteome</keyword>
<dbReference type="PANTHER" id="PTHR35371:SF1">
    <property type="entry name" value="BLR7753 PROTEIN"/>
    <property type="match status" value="1"/>
</dbReference>
<sequence>MTPELTALTLAALLQVFQIALMAVPANLELGQGKTLSPRDRDRLGGDLQDQVSRRTARLYRAMNNHFEGLILFTVACVTVTLTDSSAPFTTACAYAYLAARLAYIPAYAFGWVPWRSFIWAVGYLATALMLIAALL</sequence>
<dbReference type="InterPro" id="IPR001129">
    <property type="entry name" value="Membr-assoc_MAPEG"/>
</dbReference>
<comment type="caution">
    <text evidence="6">The sequence shown here is derived from an EMBL/GenBank/DDBJ whole genome shotgun (WGS) entry which is preliminary data.</text>
</comment>